<reference evidence="1 2" key="1">
    <citation type="submission" date="2016-02" db="EMBL/GenBank/DDBJ databases">
        <title>Genome sequence of Halalkalicoccus paucihalophilus DSM 24557.</title>
        <authorList>
            <person name="Poehlein A."/>
            <person name="Daniel R."/>
        </authorList>
    </citation>
    <scope>NUCLEOTIDE SEQUENCE [LARGE SCALE GENOMIC DNA]</scope>
    <source>
        <strain evidence="1 2">DSM 24557</strain>
    </source>
</reference>
<dbReference type="InterPro" id="IPR011256">
    <property type="entry name" value="Reg_factor_effector_dom_sf"/>
</dbReference>
<dbReference type="EMBL" id="LTAZ01000004">
    <property type="protein sequence ID" value="KYH26502.1"/>
    <property type="molecule type" value="Genomic_DNA"/>
</dbReference>
<dbReference type="PATRIC" id="fig|1008153.3.peg.1622"/>
<organism evidence="1 2">
    <name type="scientific">Halalkalicoccus paucihalophilus</name>
    <dbReference type="NCBI Taxonomy" id="1008153"/>
    <lineage>
        <taxon>Archaea</taxon>
        <taxon>Methanobacteriati</taxon>
        <taxon>Methanobacteriota</taxon>
        <taxon>Stenosarchaea group</taxon>
        <taxon>Halobacteria</taxon>
        <taxon>Halobacteriales</taxon>
        <taxon>Halococcaceae</taxon>
        <taxon>Halalkalicoccus</taxon>
    </lineage>
</organism>
<dbReference type="AlphaFoldDB" id="A0A151AG26"/>
<gene>
    <name evidence="1" type="ORF">HAPAU_16000</name>
</gene>
<accession>A0A151AG26</accession>
<dbReference type="PANTHER" id="PTHR11220:SF1">
    <property type="entry name" value="HEME-BINDING PROTEIN 2"/>
    <property type="match status" value="1"/>
</dbReference>
<proteinExistence type="predicted"/>
<name>A0A151AG26_9EURY</name>
<sequence length="212" mass="23201">MNRRTTGLLTAGVAVIAAISARRVYEGRSAERVPYEVVDRLDGVELRRYPQTLLVETTAADGRTAFDRLFRYLGGANDASEDVEMTAPVRTDKGGEGIELPMTAPVRTGDGTERAEVTMAFYLPAAYDPASAPIPTDPSVRLVVEPTRTLAVASFSWYATAARTERVTTRLEETLAGHRISPAGEPFLLRYDPPLTPPFFRTNEVAVDIEEP</sequence>
<keyword evidence="2" id="KW-1185">Reference proteome</keyword>
<dbReference type="Proteomes" id="UP000075321">
    <property type="component" value="Unassembled WGS sequence"/>
</dbReference>
<dbReference type="Pfam" id="PF04832">
    <property type="entry name" value="SOUL"/>
    <property type="match status" value="1"/>
</dbReference>
<protein>
    <submittedName>
        <fullName evidence="1">SOUL heme-binding protein</fullName>
    </submittedName>
</protein>
<dbReference type="InterPro" id="IPR006917">
    <property type="entry name" value="SOUL_heme-bd"/>
</dbReference>
<dbReference type="RefSeq" id="WP_066381264.1">
    <property type="nucleotide sequence ID" value="NZ_LTAZ01000004.1"/>
</dbReference>
<dbReference type="SUPFAM" id="SSF55136">
    <property type="entry name" value="Probable bacterial effector-binding domain"/>
    <property type="match status" value="1"/>
</dbReference>
<dbReference type="Gene3D" id="3.20.80.10">
    <property type="entry name" value="Regulatory factor, effector binding domain"/>
    <property type="match status" value="1"/>
</dbReference>
<evidence type="ECO:0000313" key="1">
    <source>
        <dbReference type="EMBL" id="KYH26502.1"/>
    </source>
</evidence>
<comment type="caution">
    <text evidence="1">The sequence shown here is derived from an EMBL/GenBank/DDBJ whole genome shotgun (WGS) entry which is preliminary data.</text>
</comment>
<dbReference type="OrthoDB" id="141612at2157"/>
<evidence type="ECO:0000313" key="2">
    <source>
        <dbReference type="Proteomes" id="UP000075321"/>
    </source>
</evidence>
<dbReference type="PANTHER" id="PTHR11220">
    <property type="entry name" value="HEME-BINDING PROTEIN-RELATED"/>
    <property type="match status" value="1"/>
</dbReference>